<evidence type="ECO:0000313" key="6">
    <source>
        <dbReference type="Proteomes" id="UP000663860"/>
    </source>
</evidence>
<protein>
    <recommendedName>
        <fullName evidence="2">TTF-type domain-containing protein</fullName>
    </recommendedName>
</protein>
<comment type="caution">
    <text evidence="3">The sequence shown here is derived from an EMBL/GenBank/DDBJ whole genome shotgun (WGS) entry which is preliminary data.</text>
</comment>
<dbReference type="SUPFAM" id="SSF53098">
    <property type="entry name" value="Ribonuclease H-like"/>
    <property type="match status" value="1"/>
</dbReference>
<evidence type="ECO:0000256" key="1">
    <source>
        <dbReference type="SAM" id="MobiDB-lite"/>
    </source>
</evidence>
<dbReference type="InterPro" id="IPR012337">
    <property type="entry name" value="RNaseH-like_sf"/>
</dbReference>
<accession>A0A814GA39</accession>
<evidence type="ECO:0000313" key="4">
    <source>
        <dbReference type="EMBL" id="CAF1062600.1"/>
    </source>
</evidence>
<dbReference type="PANTHER" id="PTHR45749:SF21">
    <property type="entry name" value="DUF4371 DOMAIN-CONTAINING PROTEIN"/>
    <property type="match status" value="1"/>
</dbReference>
<dbReference type="EMBL" id="CAJOBB010000756">
    <property type="protein sequence ID" value="CAF3744923.1"/>
    <property type="molecule type" value="Genomic_DNA"/>
</dbReference>
<reference evidence="3" key="1">
    <citation type="submission" date="2021-02" db="EMBL/GenBank/DDBJ databases">
        <authorList>
            <person name="Nowell W R."/>
        </authorList>
    </citation>
    <scope>NUCLEOTIDE SEQUENCE</scope>
</reference>
<sequence length="694" mass="78480">MAEKRPNIHPFFTVKKKKPTKSTVDAESSPDLSTSINDVNNVNTEEISDEGSSIVVVDDQREEDVSSSFTDDQSGKQLSKCELVCCASLTMYVPASASELQSTLTQDKRSCQVLWFNIYSWLTFCKTTKKLYCFSCRAAVNQKLHQPNGLAAHMSFTSSGFSDWKNALRALAQHNSSRFHSECLYISQQQSRPSVIARIDTASRQQQEQRRQLLMAEASSLQYLLRQGIPFRGHTEVEGNLIQLMRLRSADIPGLHQWLDNKRYLSHDIINELAKEMALIILRSICVEISERPFFSLICDESTDESAKTQLSISIRSVDACFGIHEDCLGLYELESQNAEHITTVILDVLLRCSLSLDACRGQGYDGAATMSGIHDGVAANILRKQKKAFFVHCNAHSLDLALQDLSKESIAINTAINVTKDIVNFVRRSPKRLNIAEKLSYDLSIKSSQLKPLCPTRWTVRASSMNSLLTNYQLVKSVMQEVVDQKGTSGVAAAGWLNQMENFQTFFGLKLGHLIFVATEELSCSLQRVENSLHDVLCAVNVLINYFTRIRSDEYFENFYSKLVAEAEYLTDEPRMPRNRRPPSRFITDATQIPRIPSTCTELYKNQYQNVIDGVLKALNNRFKQSIFPLLCEVQEFLITVANGSESDIIDKLCAEIQDYSRQTTGNKKNHENIDNYRCIEHTTNWENNIPSI</sequence>
<gene>
    <name evidence="3" type="ORF">IZO911_LOCUS17244</name>
    <name evidence="4" type="ORF">JYZ213_LOCUS19304</name>
    <name evidence="5" type="ORF">KXQ929_LOCUS13892</name>
</gene>
<dbReference type="Pfam" id="PF14291">
    <property type="entry name" value="DUF4371"/>
    <property type="match status" value="1"/>
</dbReference>
<dbReference type="Proteomes" id="UP000663845">
    <property type="component" value="Unassembled WGS sequence"/>
</dbReference>
<dbReference type="SMART" id="SM00597">
    <property type="entry name" value="ZnF_TTF"/>
    <property type="match status" value="1"/>
</dbReference>
<dbReference type="PANTHER" id="PTHR45749">
    <property type="match status" value="1"/>
</dbReference>
<proteinExistence type="predicted"/>
<dbReference type="AlphaFoldDB" id="A0A814GA39"/>
<dbReference type="Proteomes" id="UP000663868">
    <property type="component" value="Unassembled WGS sequence"/>
</dbReference>
<feature type="domain" description="TTF-type" evidence="2">
    <location>
        <begin position="107"/>
        <end position="198"/>
    </location>
</feature>
<dbReference type="Proteomes" id="UP000663860">
    <property type="component" value="Unassembled WGS sequence"/>
</dbReference>
<dbReference type="InterPro" id="IPR025398">
    <property type="entry name" value="DUF4371"/>
</dbReference>
<dbReference type="EMBL" id="CAJNOG010000194">
    <property type="protein sequence ID" value="CAF1062600.1"/>
    <property type="molecule type" value="Genomic_DNA"/>
</dbReference>
<name>A0A814GA39_9BILA</name>
<dbReference type="InterPro" id="IPR006580">
    <property type="entry name" value="Znf_TTF"/>
</dbReference>
<evidence type="ECO:0000313" key="5">
    <source>
        <dbReference type="EMBL" id="CAF3744923.1"/>
    </source>
</evidence>
<feature type="region of interest" description="Disordered" evidence="1">
    <location>
        <begin position="1"/>
        <end position="42"/>
    </location>
</feature>
<evidence type="ECO:0000259" key="2">
    <source>
        <dbReference type="SMART" id="SM00597"/>
    </source>
</evidence>
<dbReference type="EMBL" id="CAJNOE010000159">
    <property type="protein sequence ID" value="CAF0993611.1"/>
    <property type="molecule type" value="Genomic_DNA"/>
</dbReference>
<feature type="compositionally biased region" description="Polar residues" evidence="1">
    <location>
        <begin position="30"/>
        <end position="42"/>
    </location>
</feature>
<evidence type="ECO:0000313" key="3">
    <source>
        <dbReference type="EMBL" id="CAF0993611.1"/>
    </source>
</evidence>
<organism evidence="3 6">
    <name type="scientific">Adineta steineri</name>
    <dbReference type="NCBI Taxonomy" id="433720"/>
    <lineage>
        <taxon>Eukaryota</taxon>
        <taxon>Metazoa</taxon>
        <taxon>Spiralia</taxon>
        <taxon>Gnathifera</taxon>
        <taxon>Rotifera</taxon>
        <taxon>Eurotatoria</taxon>
        <taxon>Bdelloidea</taxon>
        <taxon>Adinetida</taxon>
        <taxon>Adinetidae</taxon>
        <taxon>Adineta</taxon>
    </lineage>
</organism>